<evidence type="ECO:0000256" key="4">
    <source>
        <dbReference type="ARBA" id="ARBA00022679"/>
    </source>
</evidence>
<dbReference type="CDD" id="cd17546">
    <property type="entry name" value="REC_hyHK_CKI1_RcsC-like"/>
    <property type="match status" value="1"/>
</dbReference>
<dbReference type="InterPro" id="IPR011006">
    <property type="entry name" value="CheY-like_superfamily"/>
</dbReference>
<dbReference type="Proteomes" id="UP000576209">
    <property type="component" value="Unassembled WGS sequence"/>
</dbReference>
<sequence length="854" mass="94256">MHLFLAGPSHRNVMKKNLTHLSAHYEAIFMAAPTALLMLRPDAPKFTIITANDAYVEATLSSRADLIGKGVFDAFPANPEDGAVSGADRLKASLCRVVDTKEEDEMPVHRYDLPPPPGQSGGFMERFWKPVNTPVFDRHGAIQYIIHRVENVTEAVRMERDHNRFFELATEILVKVDYEGYFLEVNSACESVLGWTPQDMIGQRWVQFLHPADIEMTYAKLERVFEGEECRHFQNRYICKDGNHRWLSWNTFTVPEERVIYCTATDITQSRRLQAVTEGQKRALEMSVHGNPLPSILEQLIRTMENNSRIGVRAAILLMSEDKQHLVSGAAPSLPSEYNQAVNGMRIGPGRGSCGTAASTGVAYSAENIHTDPAWSLCKNMALRHGLQACWSTPIFSSAGEVLGTFALYFDKPTNPNRDKIQLAGIISRTAGMVIEREQILAAKHKWGQQLIQARNDADAANVAKSDFLANMSHEIRTPMNVVIGISDILSKHEELSPSQSALVNTLANSADSLLALINDLLDLSKIEARSIDLERVPFNIGKMVEDIADMMEIRARQKGLKFTAFGHRDHQQILLGDPTRLRQVILNLCSNALKFTDSGEVAICLSCEPSATRDRVDVSIAVTDTGIGIEESKIDTIFQKFTQADSSINRKFGGTGLGLSITKMLVEVMNGSINVKSTPDKGSTFTLTVPLAVDAVDSNTTQAPVIPLRVPAVVADPARIVLLVEDFEPNAIIAARYLAVFGYTCDTATNGREAVEKVKTGSYCAILMDIQMPEMNGFLATRHIRQYERDTGAARTPILAMTAHSMAGDRERCLAADMDDYLSKPFKALDLKTKLSALVKAPAPRARNTIGVR</sequence>
<dbReference type="Pfam" id="PF00072">
    <property type="entry name" value="Response_reg"/>
    <property type="match status" value="1"/>
</dbReference>
<dbReference type="NCBIfam" id="TIGR00229">
    <property type="entry name" value="sensory_box"/>
    <property type="match status" value="1"/>
</dbReference>
<keyword evidence="5" id="KW-0547">Nucleotide-binding</keyword>
<evidence type="ECO:0000256" key="2">
    <source>
        <dbReference type="ARBA" id="ARBA00012438"/>
    </source>
</evidence>
<dbReference type="RefSeq" id="WP_183495032.1">
    <property type="nucleotide sequence ID" value="NZ_JACIFF010000003.1"/>
</dbReference>
<dbReference type="SMART" id="SM00387">
    <property type="entry name" value="HATPase_c"/>
    <property type="match status" value="1"/>
</dbReference>
<evidence type="ECO:0000313" key="16">
    <source>
        <dbReference type="Proteomes" id="UP000576209"/>
    </source>
</evidence>
<evidence type="ECO:0000256" key="3">
    <source>
        <dbReference type="ARBA" id="ARBA00022553"/>
    </source>
</evidence>
<dbReference type="FunFam" id="1.10.287.130:FF:000002">
    <property type="entry name" value="Two-component osmosensing histidine kinase"/>
    <property type="match status" value="1"/>
</dbReference>
<dbReference type="SUPFAM" id="SSF47384">
    <property type="entry name" value="Homodimeric domain of signal transducing histidine kinase"/>
    <property type="match status" value="1"/>
</dbReference>
<feature type="modified residue" description="4-aspartylphosphate" evidence="11">
    <location>
        <position position="770"/>
    </location>
</feature>
<keyword evidence="4" id="KW-0808">Transferase</keyword>
<dbReference type="InterPro" id="IPR003018">
    <property type="entry name" value="GAF"/>
</dbReference>
<feature type="domain" description="PAS" evidence="14">
    <location>
        <begin position="158"/>
        <end position="228"/>
    </location>
</feature>
<dbReference type="SUPFAM" id="SSF55781">
    <property type="entry name" value="GAF domain-like"/>
    <property type="match status" value="1"/>
</dbReference>
<dbReference type="PANTHER" id="PTHR45339:SF1">
    <property type="entry name" value="HYBRID SIGNAL TRANSDUCTION HISTIDINE KINASE J"/>
    <property type="match status" value="1"/>
</dbReference>
<dbReference type="InterPro" id="IPR001789">
    <property type="entry name" value="Sig_transdc_resp-reg_receiver"/>
</dbReference>
<dbReference type="InterPro" id="IPR029016">
    <property type="entry name" value="GAF-like_dom_sf"/>
</dbReference>
<organism evidence="15 16">
    <name type="scientific">Neolewinella aquimaris</name>
    <dbReference type="NCBI Taxonomy" id="1835722"/>
    <lineage>
        <taxon>Bacteria</taxon>
        <taxon>Pseudomonadati</taxon>
        <taxon>Bacteroidota</taxon>
        <taxon>Saprospiria</taxon>
        <taxon>Saprospirales</taxon>
        <taxon>Lewinellaceae</taxon>
        <taxon>Neolewinella</taxon>
    </lineage>
</organism>
<dbReference type="Gene3D" id="3.30.450.40">
    <property type="match status" value="1"/>
</dbReference>
<dbReference type="SMART" id="SM00065">
    <property type="entry name" value="GAF"/>
    <property type="match status" value="1"/>
</dbReference>
<comment type="catalytic activity">
    <reaction evidence="1">
        <text>ATP + protein L-histidine = ADP + protein N-phospho-L-histidine.</text>
        <dbReference type="EC" id="2.7.13.3"/>
    </reaction>
</comment>
<name>A0A840EAE9_9BACT</name>
<dbReference type="SMART" id="SM00091">
    <property type="entry name" value="PAS"/>
    <property type="match status" value="2"/>
</dbReference>
<dbReference type="InterPro" id="IPR004358">
    <property type="entry name" value="Sig_transdc_His_kin-like_C"/>
</dbReference>
<evidence type="ECO:0000256" key="8">
    <source>
        <dbReference type="ARBA" id="ARBA00023012"/>
    </source>
</evidence>
<dbReference type="GO" id="GO:0000155">
    <property type="term" value="F:phosphorelay sensor kinase activity"/>
    <property type="evidence" value="ECO:0007669"/>
    <property type="project" value="InterPro"/>
</dbReference>
<dbReference type="PANTHER" id="PTHR45339">
    <property type="entry name" value="HYBRID SIGNAL TRANSDUCTION HISTIDINE KINASE J"/>
    <property type="match status" value="1"/>
</dbReference>
<dbReference type="InterPro" id="IPR036890">
    <property type="entry name" value="HATPase_C_sf"/>
</dbReference>
<evidence type="ECO:0000256" key="1">
    <source>
        <dbReference type="ARBA" id="ARBA00000085"/>
    </source>
</evidence>
<dbReference type="InterPro" id="IPR036097">
    <property type="entry name" value="HisK_dim/P_sf"/>
</dbReference>
<dbReference type="GO" id="GO:0005524">
    <property type="term" value="F:ATP binding"/>
    <property type="evidence" value="ECO:0007669"/>
    <property type="project" value="UniProtKB-KW"/>
</dbReference>
<dbReference type="Pfam" id="PF00512">
    <property type="entry name" value="HisKA"/>
    <property type="match status" value="1"/>
</dbReference>
<dbReference type="PROSITE" id="PS50109">
    <property type="entry name" value="HIS_KIN"/>
    <property type="match status" value="1"/>
</dbReference>
<dbReference type="InterPro" id="IPR013655">
    <property type="entry name" value="PAS_fold_3"/>
</dbReference>
<dbReference type="PROSITE" id="PS50112">
    <property type="entry name" value="PAS"/>
    <property type="match status" value="1"/>
</dbReference>
<evidence type="ECO:0000256" key="10">
    <source>
        <dbReference type="ARBA" id="ARBA00068150"/>
    </source>
</evidence>
<dbReference type="EMBL" id="JACIFF010000003">
    <property type="protein sequence ID" value="MBB4078789.1"/>
    <property type="molecule type" value="Genomic_DNA"/>
</dbReference>
<keyword evidence="3 11" id="KW-0597">Phosphoprotein</keyword>
<dbReference type="SUPFAM" id="SSF55874">
    <property type="entry name" value="ATPase domain of HSP90 chaperone/DNA topoisomerase II/histidine kinase"/>
    <property type="match status" value="1"/>
</dbReference>
<evidence type="ECO:0000259" key="12">
    <source>
        <dbReference type="PROSITE" id="PS50109"/>
    </source>
</evidence>
<dbReference type="Pfam" id="PF08447">
    <property type="entry name" value="PAS_3"/>
    <property type="match status" value="1"/>
</dbReference>
<dbReference type="FunFam" id="3.30.565.10:FF:000010">
    <property type="entry name" value="Sensor histidine kinase RcsC"/>
    <property type="match status" value="1"/>
</dbReference>
<dbReference type="InterPro" id="IPR000014">
    <property type="entry name" value="PAS"/>
</dbReference>
<dbReference type="InterPro" id="IPR005467">
    <property type="entry name" value="His_kinase_dom"/>
</dbReference>
<dbReference type="Gene3D" id="3.30.450.20">
    <property type="entry name" value="PAS domain"/>
    <property type="match status" value="2"/>
</dbReference>
<gene>
    <name evidence="15" type="ORF">GGR28_001406</name>
</gene>
<dbReference type="PRINTS" id="PR00344">
    <property type="entry name" value="BCTRLSENSOR"/>
</dbReference>
<dbReference type="Gene3D" id="1.10.287.130">
    <property type="match status" value="1"/>
</dbReference>
<keyword evidence="8" id="KW-0902">Two-component regulatory system</keyword>
<evidence type="ECO:0000313" key="15">
    <source>
        <dbReference type="EMBL" id="MBB4078789.1"/>
    </source>
</evidence>
<comment type="subunit">
    <text evidence="9">At low DSF concentrations, interacts with RpfF.</text>
</comment>
<dbReference type="InterPro" id="IPR003661">
    <property type="entry name" value="HisK_dim/P_dom"/>
</dbReference>
<dbReference type="Pfam" id="PF13426">
    <property type="entry name" value="PAS_9"/>
    <property type="match status" value="1"/>
</dbReference>
<dbReference type="Gene3D" id="3.30.565.10">
    <property type="entry name" value="Histidine kinase-like ATPase, C-terminal domain"/>
    <property type="match status" value="1"/>
</dbReference>
<evidence type="ECO:0000259" key="13">
    <source>
        <dbReference type="PROSITE" id="PS50110"/>
    </source>
</evidence>
<evidence type="ECO:0000256" key="9">
    <source>
        <dbReference type="ARBA" id="ARBA00064003"/>
    </source>
</evidence>
<reference evidence="15 16" key="1">
    <citation type="submission" date="2020-08" db="EMBL/GenBank/DDBJ databases">
        <title>Genomic Encyclopedia of Type Strains, Phase IV (KMG-IV): sequencing the most valuable type-strain genomes for metagenomic binning, comparative biology and taxonomic classification.</title>
        <authorList>
            <person name="Goeker M."/>
        </authorList>
    </citation>
    <scope>NUCLEOTIDE SEQUENCE [LARGE SCALE GENOMIC DNA]</scope>
    <source>
        <strain evidence="15 16">DSM 105137</strain>
    </source>
</reference>
<evidence type="ECO:0000256" key="6">
    <source>
        <dbReference type="ARBA" id="ARBA00022777"/>
    </source>
</evidence>
<dbReference type="Pfam" id="PF02518">
    <property type="entry name" value="HATPase_c"/>
    <property type="match status" value="1"/>
</dbReference>
<evidence type="ECO:0000256" key="11">
    <source>
        <dbReference type="PROSITE-ProRule" id="PRU00169"/>
    </source>
</evidence>
<dbReference type="SMART" id="SM00388">
    <property type="entry name" value="HisKA"/>
    <property type="match status" value="1"/>
</dbReference>
<dbReference type="CDD" id="cd00130">
    <property type="entry name" value="PAS"/>
    <property type="match status" value="1"/>
</dbReference>
<dbReference type="CDD" id="cd16922">
    <property type="entry name" value="HATPase_EvgS-ArcB-TorS-like"/>
    <property type="match status" value="1"/>
</dbReference>
<dbReference type="InterPro" id="IPR035965">
    <property type="entry name" value="PAS-like_dom_sf"/>
</dbReference>
<accession>A0A840EAE9</accession>
<feature type="domain" description="Histidine kinase" evidence="12">
    <location>
        <begin position="471"/>
        <end position="694"/>
    </location>
</feature>
<dbReference type="CDD" id="cd00082">
    <property type="entry name" value="HisKA"/>
    <property type="match status" value="1"/>
</dbReference>
<dbReference type="SUPFAM" id="SSF52172">
    <property type="entry name" value="CheY-like"/>
    <property type="match status" value="1"/>
</dbReference>
<dbReference type="Gene3D" id="3.40.50.2300">
    <property type="match status" value="1"/>
</dbReference>
<dbReference type="PROSITE" id="PS50110">
    <property type="entry name" value="RESPONSE_REGULATORY"/>
    <property type="match status" value="1"/>
</dbReference>
<protein>
    <recommendedName>
        <fullName evidence="10">Sensory/regulatory protein RpfC</fullName>
        <ecNumber evidence="2">2.7.13.3</ecNumber>
    </recommendedName>
</protein>
<dbReference type="SUPFAM" id="SSF55785">
    <property type="entry name" value="PYP-like sensor domain (PAS domain)"/>
    <property type="match status" value="2"/>
</dbReference>
<dbReference type="Pfam" id="PF13185">
    <property type="entry name" value="GAF_2"/>
    <property type="match status" value="1"/>
</dbReference>
<dbReference type="AlphaFoldDB" id="A0A840EAE9"/>
<feature type="domain" description="Response regulatory" evidence="13">
    <location>
        <begin position="721"/>
        <end position="840"/>
    </location>
</feature>
<comment type="caution">
    <text evidence="15">The sequence shown here is derived from an EMBL/GenBank/DDBJ whole genome shotgun (WGS) entry which is preliminary data.</text>
</comment>
<evidence type="ECO:0000259" key="14">
    <source>
        <dbReference type="PROSITE" id="PS50112"/>
    </source>
</evidence>
<dbReference type="EC" id="2.7.13.3" evidence="2"/>
<evidence type="ECO:0000256" key="5">
    <source>
        <dbReference type="ARBA" id="ARBA00022741"/>
    </source>
</evidence>
<keyword evidence="6" id="KW-0418">Kinase</keyword>
<proteinExistence type="predicted"/>
<keyword evidence="7" id="KW-0067">ATP-binding</keyword>
<keyword evidence="16" id="KW-1185">Reference proteome</keyword>
<evidence type="ECO:0000256" key="7">
    <source>
        <dbReference type="ARBA" id="ARBA00022840"/>
    </source>
</evidence>
<dbReference type="SMART" id="SM00448">
    <property type="entry name" value="REC"/>
    <property type="match status" value="1"/>
</dbReference>
<dbReference type="InterPro" id="IPR003594">
    <property type="entry name" value="HATPase_dom"/>
</dbReference>